<dbReference type="Gene3D" id="2.160.20.10">
    <property type="entry name" value="Single-stranded right-handed beta-helix, Pectin lyase-like"/>
    <property type="match status" value="2"/>
</dbReference>
<keyword evidence="2" id="KW-0964">Secreted</keyword>
<dbReference type="InterPro" id="IPR006626">
    <property type="entry name" value="PbH1"/>
</dbReference>
<evidence type="ECO:0000313" key="8">
    <source>
        <dbReference type="Proteomes" id="UP000501240"/>
    </source>
</evidence>
<dbReference type="Proteomes" id="UP000501240">
    <property type="component" value="Chromosome"/>
</dbReference>
<evidence type="ECO:0000256" key="5">
    <source>
        <dbReference type="SAM" id="Phobius"/>
    </source>
</evidence>
<evidence type="ECO:0000256" key="1">
    <source>
        <dbReference type="ARBA" id="ARBA00004613"/>
    </source>
</evidence>
<name>A0A7D3ZKE8_ACTVE</name>
<organism evidence="7 8">
    <name type="scientific">Actinomadura verrucosospora</name>
    <dbReference type="NCBI Taxonomy" id="46165"/>
    <lineage>
        <taxon>Bacteria</taxon>
        <taxon>Bacillati</taxon>
        <taxon>Actinomycetota</taxon>
        <taxon>Actinomycetes</taxon>
        <taxon>Streptosporangiales</taxon>
        <taxon>Thermomonosporaceae</taxon>
        <taxon>Actinomadura</taxon>
    </lineage>
</organism>
<gene>
    <name evidence="7" type="ORF">ACTIVE_3819</name>
</gene>
<dbReference type="SUPFAM" id="SSF51126">
    <property type="entry name" value="Pectin lyase-like"/>
    <property type="match status" value="1"/>
</dbReference>
<keyword evidence="3" id="KW-0732">Signal</keyword>
<protein>
    <submittedName>
        <fullName evidence="7">Sortase-sorted surface protein</fullName>
    </submittedName>
</protein>
<feature type="transmembrane region" description="Helical" evidence="5">
    <location>
        <begin position="12"/>
        <end position="32"/>
    </location>
</feature>
<evidence type="ECO:0000256" key="2">
    <source>
        <dbReference type="ARBA" id="ARBA00022525"/>
    </source>
</evidence>
<evidence type="ECO:0000256" key="4">
    <source>
        <dbReference type="SAM" id="MobiDB-lite"/>
    </source>
</evidence>
<dbReference type="GO" id="GO:0005576">
    <property type="term" value="C:extracellular region"/>
    <property type="evidence" value="ECO:0007669"/>
    <property type="project" value="UniProtKB-SubCell"/>
</dbReference>
<feature type="domain" description="Right handed beta helix" evidence="6">
    <location>
        <begin position="275"/>
        <end position="428"/>
    </location>
</feature>
<dbReference type="InterPro" id="IPR011050">
    <property type="entry name" value="Pectin_lyase_fold/virulence"/>
</dbReference>
<feature type="region of interest" description="Disordered" evidence="4">
    <location>
        <begin position="439"/>
        <end position="464"/>
    </location>
</feature>
<dbReference type="GO" id="GO:0016837">
    <property type="term" value="F:carbon-oxygen lyase activity, acting on polysaccharides"/>
    <property type="evidence" value="ECO:0007669"/>
    <property type="project" value="TreeGrafter"/>
</dbReference>
<dbReference type="EMBL" id="CP053892">
    <property type="protein sequence ID" value="QKG22181.1"/>
    <property type="molecule type" value="Genomic_DNA"/>
</dbReference>
<dbReference type="AlphaFoldDB" id="A0A7D3ZKE8"/>
<dbReference type="InterPro" id="IPR039448">
    <property type="entry name" value="Beta_helix"/>
</dbReference>
<feature type="compositionally biased region" description="Basic and acidic residues" evidence="4">
    <location>
        <begin position="439"/>
        <end position="459"/>
    </location>
</feature>
<dbReference type="Pfam" id="PF13229">
    <property type="entry name" value="Beta_helix"/>
    <property type="match status" value="1"/>
</dbReference>
<reference evidence="7 8" key="1">
    <citation type="submission" date="2020-05" db="EMBL/GenBank/DDBJ databases">
        <title>Actinomadura verrucosospora NRRL-B18236 (PFL_A860) Genome sequencing and assembly.</title>
        <authorList>
            <person name="Samborskyy M."/>
        </authorList>
    </citation>
    <scope>NUCLEOTIDE SEQUENCE [LARGE SCALE GENOMIC DNA]</scope>
    <source>
        <strain evidence="7 8">NRRL:B18236</strain>
    </source>
</reference>
<evidence type="ECO:0000256" key="3">
    <source>
        <dbReference type="ARBA" id="ARBA00022729"/>
    </source>
</evidence>
<keyword evidence="5" id="KW-0812">Transmembrane</keyword>
<dbReference type="PANTHER" id="PTHR40088">
    <property type="entry name" value="PECTATE LYASE (EUROFUNG)"/>
    <property type="match status" value="1"/>
</dbReference>
<keyword evidence="5" id="KW-0472">Membrane</keyword>
<accession>A0A7D3ZKE8</accession>
<dbReference type="InterPro" id="IPR052052">
    <property type="entry name" value="Polysaccharide_Lyase_9"/>
</dbReference>
<proteinExistence type="predicted"/>
<sequence>MPSSNRSRGSSRAMIVKVLALPVIGAVGFLGWQLPQSRDPAPESAPVWGAPGAAPVGSTAYKIPDGALFVSPSGRDGADGSRKHPLRTLAKAVAKARSGGTVVLRGGVYHESVTVPGKRLTVQSAPREAVWLDGSSPVAGWRPGDHAWVHEGWTTRFDASPTYTAGARESGDSDFRFVSPDHPMAAHPDQVWLDGVPQKQVGSRGEVKTGTFYVDEGSHRLYLGSDPRGHDVRASTLSEAVTLSGAGSRLRGLGVRRYATSLPQLGSVKVTAPDVTVENVAVNESATTGLSVLAAHARVRHVTATGNGMLGVHANYADDLRLDAVRSTGNNVEHFKYSPVSGGVKVTRSRKVAVTGGVFADNLGKGVWMDESVYDITLTGNRILRNADHGVSLELSAKAVVAGNVIGGNAGDGVKVNNTSDVQIWNNSLTGNGRTIHLAQDRRSPSDPHAAGRDPRQKGPDPAMTWRVSKIVISNNTLADARAGTPCLLCVEDGTHQRGGGQMGIATDGNVYVRPGGGPQTLVRWARGSGGSTDFGDLGRFRSQTGQEKRGVLETAAGAAGQDGELERAVAARADAGNALPLPAPIAALLGKPTGTRHIGAWTS</sequence>
<dbReference type="SMART" id="SM00710">
    <property type="entry name" value="PbH1"/>
    <property type="match status" value="7"/>
</dbReference>
<evidence type="ECO:0000259" key="6">
    <source>
        <dbReference type="Pfam" id="PF13229"/>
    </source>
</evidence>
<comment type="subcellular location">
    <subcellularLocation>
        <location evidence="1">Secreted</location>
    </subcellularLocation>
</comment>
<keyword evidence="5" id="KW-1133">Transmembrane helix</keyword>
<evidence type="ECO:0000313" key="7">
    <source>
        <dbReference type="EMBL" id="QKG22181.1"/>
    </source>
</evidence>
<keyword evidence="8" id="KW-1185">Reference proteome</keyword>
<dbReference type="PANTHER" id="PTHR40088:SF2">
    <property type="entry name" value="SECRETED SUGAR HYDROLASE"/>
    <property type="match status" value="1"/>
</dbReference>
<dbReference type="InterPro" id="IPR012334">
    <property type="entry name" value="Pectin_lyas_fold"/>
</dbReference>